<dbReference type="Pfam" id="PF08275">
    <property type="entry name" value="DNAG_N"/>
    <property type="match status" value="1"/>
</dbReference>
<keyword evidence="1 12" id="KW-0240">DNA-directed RNA polymerase</keyword>
<evidence type="ECO:0000259" key="13">
    <source>
        <dbReference type="SMART" id="SM00400"/>
    </source>
</evidence>
<dbReference type="EC" id="2.7.7.101" evidence="12"/>
<dbReference type="PANTHER" id="PTHR30313">
    <property type="entry name" value="DNA PRIMASE"/>
    <property type="match status" value="1"/>
</dbReference>
<comment type="catalytic activity">
    <reaction evidence="12">
        <text>ssDNA + n NTP = ssDNA/pppN(pN)n-1 hybrid + (n-1) diphosphate.</text>
        <dbReference type="EC" id="2.7.7.101"/>
    </reaction>
</comment>
<dbReference type="GO" id="GO:1990077">
    <property type="term" value="C:primosome complex"/>
    <property type="evidence" value="ECO:0007669"/>
    <property type="project" value="UniProtKB-KW"/>
</dbReference>
<evidence type="ECO:0000259" key="14">
    <source>
        <dbReference type="SMART" id="SM00493"/>
    </source>
</evidence>
<dbReference type="SUPFAM" id="SSF57783">
    <property type="entry name" value="Zinc beta-ribbon"/>
    <property type="match status" value="1"/>
</dbReference>
<evidence type="ECO:0000256" key="9">
    <source>
        <dbReference type="ARBA" id="ARBA00022842"/>
    </source>
</evidence>
<dbReference type="Proteomes" id="UP000252477">
    <property type="component" value="Chromosome"/>
</dbReference>
<reference evidence="15 16" key="1">
    <citation type="submission" date="2018-05" db="EMBL/GenBank/DDBJ databases">
        <title>Annotation of the Mycoplasma phocidae genome.</title>
        <authorList>
            <person name="Brown D.R."/>
            <person name="Kutish G.F."/>
            <person name="Frasca S.Jr."/>
        </authorList>
    </citation>
    <scope>NUCLEOTIDE SEQUENCE [LARGE SCALE GENOMIC DNA]</scope>
    <source>
        <strain evidence="15 16">105</strain>
    </source>
</reference>
<dbReference type="InterPro" id="IPR006171">
    <property type="entry name" value="TOPRIM_dom"/>
</dbReference>
<evidence type="ECO:0000256" key="6">
    <source>
        <dbReference type="ARBA" id="ARBA00022723"/>
    </source>
</evidence>
<dbReference type="SMART" id="SM00493">
    <property type="entry name" value="TOPRIM"/>
    <property type="match status" value="1"/>
</dbReference>
<dbReference type="GO" id="GO:0008270">
    <property type="term" value="F:zinc ion binding"/>
    <property type="evidence" value="ECO:0007669"/>
    <property type="project" value="UniProtKB-UniRule"/>
</dbReference>
<dbReference type="NCBIfam" id="TIGR01391">
    <property type="entry name" value="dnaG"/>
    <property type="match status" value="1"/>
</dbReference>
<dbReference type="OrthoDB" id="9803773at2"/>
<dbReference type="InterPro" id="IPR036977">
    <property type="entry name" value="DNA_primase_Znf_CHC2"/>
</dbReference>
<keyword evidence="3 12" id="KW-0808">Transferase</keyword>
<dbReference type="Pfam" id="PF01807">
    <property type="entry name" value="Zn_ribbon_DnaG"/>
    <property type="match status" value="1"/>
</dbReference>
<dbReference type="InterPro" id="IPR030846">
    <property type="entry name" value="DnaG_bac"/>
</dbReference>
<comment type="cofactor">
    <cofactor evidence="12">
        <name>Zn(2+)</name>
        <dbReference type="ChEBI" id="CHEBI:29105"/>
    </cofactor>
    <text evidence="12">Binds 1 zinc ion per monomer.</text>
</comment>
<dbReference type="Gene3D" id="3.90.580.10">
    <property type="entry name" value="Zinc finger, CHC2-type domain"/>
    <property type="match status" value="1"/>
</dbReference>
<protein>
    <recommendedName>
        <fullName evidence="12">DNA primase</fullName>
        <ecNumber evidence="12">2.7.7.101</ecNumber>
    </recommendedName>
</protein>
<dbReference type="InterPro" id="IPR037068">
    <property type="entry name" value="DNA_primase_core_N_sf"/>
</dbReference>
<feature type="domain" description="Toprim" evidence="14">
    <location>
        <begin position="254"/>
        <end position="323"/>
    </location>
</feature>
<evidence type="ECO:0000256" key="7">
    <source>
        <dbReference type="ARBA" id="ARBA00022771"/>
    </source>
</evidence>
<evidence type="ECO:0000256" key="4">
    <source>
        <dbReference type="ARBA" id="ARBA00022695"/>
    </source>
</evidence>
<dbReference type="InterPro" id="IPR034151">
    <property type="entry name" value="TOPRIM_DnaG_bac"/>
</dbReference>
<dbReference type="GO" id="GO:0003899">
    <property type="term" value="F:DNA-directed RNA polymerase activity"/>
    <property type="evidence" value="ECO:0007669"/>
    <property type="project" value="UniProtKB-UniRule"/>
</dbReference>
<evidence type="ECO:0000256" key="12">
    <source>
        <dbReference type="HAMAP-Rule" id="MF_00974"/>
    </source>
</evidence>
<dbReference type="GO" id="GO:0006269">
    <property type="term" value="P:DNA replication, synthesis of primer"/>
    <property type="evidence" value="ECO:0007669"/>
    <property type="project" value="UniProtKB-UniRule"/>
</dbReference>
<dbReference type="CDD" id="cd03364">
    <property type="entry name" value="TOPRIM_DnaG_primases"/>
    <property type="match status" value="1"/>
</dbReference>
<dbReference type="GO" id="GO:0000428">
    <property type="term" value="C:DNA-directed RNA polymerase complex"/>
    <property type="evidence" value="ECO:0007669"/>
    <property type="project" value="UniProtKB-KW"/>
</dbReference>
<dbReference type="PANTHER" id="PTHR30313:SF2">
    <property type="entry name" value="DNA PRIMASE"/>
    <property type="match status" value="1"/>
</dbReference>
<keyword evidence="5 12" id="KW-0235">DNA replication</keyword>
<keyword evidence="9" id="KW-0460">Magnesium</keyword>
<dbReference type="AlphaFoldDB" id="A0A2Z5IQ14"/>
<keyword evidence="6 12" id="KW-0479">Metal-binding</keyword>
<dbReference type="HAMAP" id="MF_00974">
    <property type="entry name" value="DNA_primase_DnaG"/>
    <property type="match status" value="1"/>
</dbReference>
<dbReference type="EMBL" id="CP029295">
    <property type="protein sequence ID" value="AXE60700.1"/>
    <property type="molecule type" value="Genomic_DNA"/>
</dbReference>
<dbReference type="InterPro" id="IPR013264">
    <property type="entry name" value="DNAG_N"/>
</dbReference>
<evidence type="ECO:0000256" key="3">
    <source>
        <dbReference type="ARBA" id="ARBA00022679"/>
    </source>
</evidence>
<evidence type="ECO:0000313" key="15">
    <source>
        <dbReference type="EMBL" id="AXE60700.1"/>
    </source>
</evidence>
<comment type="subunit">
    <text evidence="12">Monomer. Interacts with DnaB.</text>
</comment>
<keyword evidence="11 12" id="KW-0804">Transcription</keyword>
<evidence type="ECO:0000256" key="2">
    <source>
        <dbReference type="ARBA" id="ARBA00022515"/>
    </source>
</evidence>
<evidence type="ECO:0000256" key="10">
    <source>
        <dbReference type="ARBA" id="ARBA00023125"/>
    </source>
</evidence>
<evidence type="ECO:0000256" key="11">
    <source>
        <dbReference type="ARBA" id="ARBA00023163"/>
    </source>
</evidence>
<dbReference type="InterPro" id="IPR050219">
    <property type="entry name" value="DnaG_primase"/>
</dbReference>
<dbReference type="SUPFAM" id="SSF56731">
    <property type="entry name" value="DNA primase core"/>
    <property type="match status" value="1"/>
</dbReference>
<proteinExistence type="inferred from homology"/>
<keyword evidence="16" id="KW-1185">Reference proteome</keyword>
<dbReference type="Pfam" id="PF13662">
    <property type="entry name" value="Toprim_4"/>
    <property type="match status" value="1"/>
</dbReference>
<dbReference type="InterPro" id="IPR006295">
    <property type="entry name" value="DNA_primase_DnaG"/>
</dbReference>
<gene>
    <name evidence="12 15" type="primary">dnaG</name>
    <name evidence="15" type="ORF">DA803_01165</name>
</gene>
<dbReference type="FunFam" id="3.90.580.10:FF:000001">
    <property type="entry name" value="DNA primase"/>
    <property type="match status" value="1"/>
</dbReference>
<name>A0A2Z5IQ14_9BACT</name>
<sequence>MVEDKNIWDLVLSKTDIVDVISEHVSLTKQGKNFKACCPFHGEKTPSFVVSPEKQIFKCFGCGKSGNALKFVEYYKKIAAIDALKELAKKSGVEIDQHFKDLHNNSLSSDDEELIKLNKDASIFFQYELLVSENKNLKDFLIKRRLSKEIIKEFEIGFADSEKSFYKYAIDKKHKIFTIANSSLIASKSEKNFFNNRLMFAIKDENGNIVAFSGRDISGNNSPKYLNSAETSVFKKHKVMFNYYHAKDEILKTNEVYLIEGQFDCIALYKIGIKNSVAIMGTALSYDQIKHFRNCKINLFFDNDSAGLKATIKNLKIILYFSKELNLTPYFIDNELEKDADEIFNMDDGKSLKRICEKKLDLLSYLYNEFFKINKNKLIDENERFKKNCELFEMVFYLNDQFKLTLKNKLIENKIFLEESYKNYEINFIKPNFPSDFNFISSISTINKKITNLVKNNTNIYDEFIPHEYFEDYNIPDLLTDNVSKQNNNNFQNKNFKTKNNSLIFGRSLSFALIIKAILKEPSFLKKWDKTVFVRLKVDEANQINKELICYVINLIKSRHDFDKNNLQEIIKNDDNLSEEKKNNFIRIIANLENINNEFTQENFDIQVNNLVQNDKNYKKIIH</sequence>
<dbReference type="KEGG" id="mpho:DA803_01165"/>
<dbReference type="RefSeq" id="WP_114190812.1">
    <property type="nucleotide sequence ID" value="NZ_CP029295.1"/>
</dbReference>
<keyword evidence="7 12" id="KW-0863">Zinc-finger</keyword>
<organism evidence="15 16">
    <name type="scientific">[Mycoplasma] phocae</name>
    <dbReference type="NCBI Taxonomy" id="142651"/>
    <lineage>
        <taxon>Bacteria</taxon>
        <taxon>Bacillati</taxon>
        <taxon>Mycoplasmatota</taxon>
        <taxon>Mycoplasmoidales</taxon>
        <taxon>Metamycoplasmataceae</taxon>
        <taxon>Metamycoplasma</taxon>
    </lineage>
</organism>
<comment type="function">
    <text evidence="12">RNA polymerase that catalyzes the synthesis of short RNA molecules used as primers for DNA polymerase during DNA replication.</text>
</comment>
<keyword evidence="8 12" id="KW-0862">Zinc</keyword>
<comment type="similarity">
    <text evidence="12">Belongs to the DnaG primase family.</text>
</comment>
<dbReference type="SMART" id="SM00400">
    <property type="entry name" value="ZnF_CHCC"/>
    <property type="match status" value="1"/>
</dbReference>
<keyword evidence="2 12" id="KW-0639">Primosome</keyword>
<feature type="domain" description="Zinc finger CHC2-type" evidence="13">
    <location>
        <begin position="34"/>
        <end position="88"/>
    </location>
</feature>
<dbReference type="InterPro" id="IPR002694">
    <property type="entry name" value="Znf_CHC2"/>
</dbReference>
<keyword evidence="4 12" id="KW-0548">Nucleotidyltransferase</keyword>
<dbReference type="GO" id="GO:0003677">
    <property type="term" value="F:DNA binding"/>
    <property type="evidence" value="ECO:0007669"/>
    <property type="project" value="UniProtKB-KW"/>
</dbReference>
<evidence type="ECO:0000256" key="1">
    <source>
        <dbReference type="ARBA" id="ARBA00022478"/>
    </source>
</evidence>
<evidence type="ECO:0000256" key="5">
    <source>
        <dbReference type="ARBA" id="ARBA00022705"/>
    </source>
</evidence>
<keyword evidence="10 12" id="KW-0238">DNA-binding</keyword>
<dbReference type="Gene3D" id="3.90.980.10">
    <property type="entry name" value="DNA primase, catalytic core, N-terminal domain"/>
    <property type="match status" value="1"/>
</dbReference>
<accession>A0A2Z5IQ14</accession>
<comment type="domain">
    <text evidence="12">Contains an N-terminal zinc-binding domain, a central core domain that contains the primase activity, and a C-terminal DnaB-binding domain.</text>
</comment>
<dbReference type="GO" id="GO:0005737">
    <property type="term" value="C:cytoplasm"/>
    <property type="evidence" value="ECO:0007669"/>
    <property type="project" value="TreeGrafter"/>
</dbReference>
<feature type="zinc finger region" description="CHC2-type" evidence="12">
    <location>
        <begin position="38"/>
        <end position="62"/>
    </location>
</feature>
<evidence type="ECO:0000256" key="8">
    <source>
        <dbReference type="ARBA" id="ARBA00022833"/>
    </source>
</evidence>
<dbReference type="Gene3D" id="3.40.1360.10">
    <property type="match status" value="1"/>
</dbReference>
<evidence type="ECO:0000313" key="16">
    <source>
        <dbReference type="Proteomes" id="UP000252477"/>
    </source>
</evidence>